<comment type="caution">
    <text evidence="2">The sequence shown here is derived from an EMBL/GenBank/DDBJ whole genome shotgun (WGS) entry which is preliminary data.</text>
</comment>
<accession>A0A5B7GSS2</accession>
<organism evidence="2 3">
    <name type="scientific">Portunus trituberculatus</name>
    <name type="common">Swimming crab</name>
    <name type="synonym">Neptunus trituberculatus</name>
    <dbReference type="NCBI Taxonomy" id="210409"/>
    <lineage>
        <taxon>Eukaryota</taxon>
        <taxon>Metazoa</taxon>
        <taxon>Ecdysozoa</taxon>
        <taxon>Arthropoda</taxon>
        <taxon>Crustacea</taxon>
        <taxon>Multicrustacea</taxon>
        <taxon>Malacostraca</taxon>
        <taxon>Eumalacostraca</taxon>
        <taxon>Eucarida</taxon>
        <taxon>Decapoda</taxon>
        <taxon>Pleocyemata</taxon>
        <taxon>Brachyura</taxon>
        <taxon>Eubrachyura</taxon>
        <taxon>Portunoidea</taxon>
        <taxon>Portunidae</taxon>
        <taxon>Portuninae</taxon>
        <taxon>Portunus</taxon>
    </lineage>
</organism>
<feature type="region of interest" description="Disordered" evidence="1">
    <location>
        <begin position="1"/>
        <end position="27"/>
    </location>
</feature>
<proteinExistence type="predicted"/>
<name>A0A5B7GSS2_PORTR</name>
<evidence type="ECO:0000313" key="3">
    <source>
        <dbReference type="Proteomes" id="UP000324222"/>
    </source>
</evidence>
<evidence type="ECO:0000256" key="1">
    <source>
        <dbReference type="SAM" id="MobiDB-lite"/>
    </source>
</evidence>
<feature type="compositionally biased region" description="Basic and acidic residues" evidence="1">
    <location>
        <begin position="63"/>
        <end position="76"/>
    </location>
</feature>
<gene>
    <name evidence="2" type="ORF">E2C01_054083</name>
</gene>
<sequence length="105" mass="12427">MKKEEEEEEKEQKLTRRVGKDTCKKRKKRKRTCVGDYECQGGHTQEEEEEVFGHESLGGRPHKAPEMPHDSPHLLTRDPSIPETKEAQTKKYRYQTGLFFITFYQ</sequence>
<feature type="region of interest" description="Disordered" evidence="1">
    <location>
        <begin position="44"/>
        <end position="89"/>
    </location>
</feature>
<dbReference type="EMBL" id="VSRR010017130">
    <property type="protein sequence ID" value="MPC60048.1"/>
    <property type="molecule type" value="Genomic_DNA"/>
</dbReference>
<feature type="compositionally biased region" description="Basic and acidic residues" evidence="1">
    <location>
        <begin position="1"/>
        <end position="22"/>
    </location>
</feature>
<reference evidence="2 3" key="1">
    <citation type="submission" date="2019-05" db="EMBL/GenBank/DDBJ databases">
        <title>Another draft genome of Portunus trituberculatus and its Hox gene families provides insights of decapod evolution.</title>
        <authorList>
            <person name="Jeong J.-H."/>
            <person name="Song I."/>
            <person name="Kim S."/>
            <person name="Choi T."/>
            <person name="Kim D."/>
            <person name="Ryu S."/>
            <person name="Kim W."/>
        </authorList>
    </citation>
    <scope>NUCLEOTIDE SEQUENCE [LARGE SCALE GENOMIC DNA]</scope>
    <source>
        <tissue evidence="2">Muscle</tissue>
    </source>
</reference>
<dbReference type="Proteomes" id="UP000324222">
    <property type="component" value="Unassembled WGS sequence"/>
</dbReference>
<dbReference type="AlphaFoldDB" id="A0A5B7GSS2"/>
<evidence type="ECO:0000313" key="2">
    <source>
        <dbReference type="EMBL" id="MPC60048.1"/>
    </source>
</evidence>
<protein>
    <submittedName>
        <fullName evidence="2">Uncharacterized protein</fullName>
    </submittedName>
</protein>
<keyword evidence="3" id="KW-1185">Reference proteome</keyword>